<organism evidence="1 2">
    <name type="scientific">Listeria weihenstephanensis</name>
    <dbReference type="NCBI Taxonomy" id="1006155"/>
    <lineage>
        <taxon>Bacteria</taxon>
        <taxon>Bacillati</taxon>
        <taxon>Bacillota</taxon>
        <taxon>Bacilli</taxon>
        <taxon>Bacillales</taxon>
        <taxon>Listeriaceae</taxon>
        <taxon>Listeria</taxon>
    </lineage>
</organism>
<evidence type="ECO:0000313" key="1">
    <source>
        <dbReference type="EMBL" id="AQY51532.1"/>
    </source>
</evidence>
<dbReference type="InterPro" id="IPR025233">
    <property type="entry name" value="DUF4176"/>
</dbReference>
<gene>
    <name evidence="1" type="ORF">UE46_11130</name>
</gene>
<evidence type="ECO:0000313" key="2">
    <source>
        <dbReference type="Proteomes" id="UP000223060"/>
    </source>
</evidence>
<name>A0A1S7FVY2_9LIST</name>
<reference evidence="2" key="1">
    <citation type="submission" date="2015-03" db="EMBL/GenBank/DDBJ databases">
        <authorList>
            <person name="Ferrari E."/>
            <person name="Walter M.C."/>
            <person name="Huptas C."/>
            <person name="Scherer S."/>
            <person name="Mueller-Herbst S."/>
        </authorList>
    </citation>
    <scope>NUCLEOTIDE SEQUENCE [LARGE SCALE GENOMIC DNA]</scope>
    <source>
        <strain evidence="2">LWP01</strain>
    </source>
</reference>
<dbReference type="EMBL" id="CP011102">
    <property type="protein sequence ID" value="AQY51532.1"/>
    <property type="molecule type" value="Genomic_DNA"/>
</dbReference>
<dbReference type="AlphaFoldDB" id="A0A1S7FVY2"/>
<protein>
    <recommendedName>
        <fullName evidence="3">DUF4176 domain-containing protein</fullName>
    </recommendedName>
</protein>
<dbReference type="RefSeq" id="WP_233230923.1">
    <property type="nucleotide sequence ID" value="NZ_CP011102.1"/>
</dbReference>
<dbReference type="Proteomes" id="UP000223060">
    <property type="component" value="Chromosome"/>
</dbReference>
<dbReference type="Pfam" id="PF13780">
    <property type="entry name" value="DUF4176"/>
    <property type="match status" value="1"/>
</dbReference>
<proteinExistence type="predicted"/>
<keyword evidence="2" id="KW-1185">Reference proteome</keyword>
<dbReference type="KEGG" id="lwi:UE46_11130"/>
<accession>A0A1S7FVY2</accession>
<sequence length="105" mass="12222">MERPEILPIGSVLYLKEGIKKVMIIGKRMMKEKNGIQYYFDYTACLFPEGLMSDEVIFVNEEDIADIIFLGYDDTDSEQINKRIIEWQNESNVKKGSMAIFVDEE</sequence>
<evidence type="ECO:0008006" key="3">
    <source>
        <dbReference type="Google" id="ProtNLM"/>
    </source>
</evidence>